<feature type="chain" id="PRO_5045313456" description="DUF1906 domain-containing protein" evidence="1">
    <location>
        <begin position="30"/>
        <end position="636"/>
    </location>
</feature>
<gene>
    <name evidence="2" type="ORF">GCM10009627_19940</name>
</gene>
<comment type="caution">
    <text evidence="2">The sequence shown here is derived from an EMBL/GenBank/DDBJ whole genome shotgun (WGS) entry which is preliminary data.</text>
</comment>
<evidence type="ECO:0000313" key="2">
    <source>
        <dbReference type="EMBL" id="GAA1493648.1"/>
    </source>
</evidence>
<protein>
    <recommendedName>
        <fullName evidence="4">DUF1906 domain-containing protein</fullName>
    </recommendedName>
</protein>
<organism evidence="2 3">
    <name type="scientific">Curtobacterium herbarum</name>
    <dbReference type="NCBI Taxonomy" id="150122"/>
    <lineage>
        <taxon>Bacteria</taxon>
        <taxon>Bacillati</taxon>
        <taxon>Actinomycetota</taxon>
        <taxon>Actinomycetes</taxon>
        <taxon>Micrococcales</taxon>
        <taxon>Microbacteriaceae</taxon>
        <taxon>Curtobacterium</taxon>
    </lineage>
</organism>
<evidence type="ECO:0000256" key="1">
    <source>
        <dbReference type="SAM" id="SignalP"/>
    </source>
</evidence>
<proteinExistence type="predicted"/>
<evidence type="ECO:0008006" key="4">
    <source>
        <dbReference type="Google" id="ProtNLM"/>
    </source>
</evidence>
<feature type="signal peptide" evidence="1">
    <location>
        <begin position="1"/>
        <end position="29"/>
    </location>
</feature>
<sequence length="636" mass="62284">MHRFTRALATIAAAAVVSAGLVVVPVASASAAVSTTPAAAGTTGTAAAATTAPAYGRYTPLAAPTVWTGTARTTPTTVTLPGIPASATAATLVVQVAAPTAAGVVSVVPVGSTARPPLQDYVRGRTVAGSTTVAVSGGRVQVVLSAGTATVSLVVAGSYGSSGSTYTPVTPTALLAGTVAATTPTTVQVTGRAGVPAGATAAVLDVRVSNPAAAGSVSVTPQGVADRAAVTQAFPAKGLSITNTATVRLPASGAVDVRTSGVASGVTVTVAGYWSTSTSGLVFVPADGARVASVAVKSTLQQVRVAGAGGIPLTARAAVLTARTTGLSAAGWFHVGSVGAVVASTQVVAKSQSLAGTATVPIAPTGTVQARAKAGTGTVNLDAVGYFVDGSSGVGTGADVSWPQCGSALPTDHAFGIVGVNGELANTTNPCLSSQLSWAALAAGGTAQPTAQLYVLFANPAAAAASAWPTSNTFKGYAPKNPYGSCSTRDGGKPQNSPACSFLYGYALGGDDTTKRGVATPGSHRWWIDVETQFSHQADTSLNRTVLEGMIAGLQSGGATTIGFYSTSSQWATVAGVVPKTSTAYGRSSWLAIGPGTLAAAQKACSGAGLAGGKTVMTQYVTAFGSTTIDRDVSCS</sequence>
<keyword evidence="1" id="KW-0732">Signal</keyword>
<accession>A0ABP4K608</accession>
<name>A0ABP4K608_9MICO</name>
<dbReference type="EMBL" id="BAAAJX010000008">
    <property type="protein sequence ID" value="GAA1493648.1"/>
    <property type="molecule type" value="Genomic_DNA"/>
</dbReference>
<reference evidence="3" key="1">
    <citation type="journal article" date="2019" name="Int. J. Syst. Evol. Microbiol.">
        <title>The Global Catalogue of Microorganisms (GCM) 10K type strain sequencing project: providing services to taxonomists for standard genome sequencing and annotation.</title>
        <authorList>
            <consortium name="The Broad Institute Genomics Platform"/>
            <consortium name="The Broad Institute Genome Sequencing Center for Infectious Disease"/>
            <person name="Wu L."/>
            <person name="Ma J."/>
        </authorList>
    </citation>
    <scope>NUCLEOTIDE SEQUENCE [LARGE SCALE GENOMIC DNA]</scope>
    <source>
        <strain evidence="3">JCM 12140</strain>
    </source>
</reference>
<dbReference type="Proteomes" id="UP001501742">
    <property type="component" value="Unassembled WGS sequence"/>
</dbReference>
<dbReference type="RefSeq" id="WP_204606930.1">
    <property type="nucleotide sequence ID" value="NZ_BAAAJX010000008.1"/>
</dbReference>
<keyword evidence="3" id="KW-1185">Reference proteome</keyword>
<evidence type="ECO:0000313" key="3">
    <source>
        <dbReference type="Proteomes" id="UP001501742"/>
    </source>
</evidence>